<feature type="region of interest" description="Disordered" evidence="1">
    <location>
        <begin position="193"/>
        <end position="228"/>
    </location>
</feature>
<proteinExistence type="predicted"/>
<comment type="caution">
    <text evidence="2">The sequence shown here is derived from an EMBL/GenBank/DDBJ whole genome shotgun (WGS) entry which is preliminary data.</text>
</comment>
<name>A0A369JKM9_HYPMA</name>
<sequence>MSQPNPSAPQITGAQLTHWVHKMAEKYRMEEGQFRAGCEERYGSVKKAMDALEANFAFERESIKQAFPPGQPRIEVGRKPAPGDQVIFAPLGDDITVRIWDGDLAPYSCFSFDFVDKDVLSDLLGSAQLNSPGLGQALEGQGLMIPQAEPKALTEARLGPGRAQARACRADIHDGNAVVISYLQHMMADEDEAAKNTDVNEKSAQSKKRTESPGFGALVGPEQGQAEPRAPQARLWARAWLTQRGLGSSGSGLESLTQHITTSSGGPVHSIEKCLELDDPHNRPGSLRNSRDTSQFDPNWETYVILDGTILCFKRPNQQDHFVHIPMRHPHGVTVTLQTSQ</sequence>
<protein>
    <submittedName>
        <fullName evidence="2">Uncharacterized protein</fullName>
    </submittedName>
</protein>
<evidence type="ECO:0000313" key="2">
    <source>
        <dbReference type="EMBL" id="RDB21770.1"/>
    </source>
</evidence>
<keyword evidence="3" id="KW-1185">Reference proteome</keyword>
<gene>
    <name evidence="2" type="ORF">Hypma_011098</name>
</gene>
<dbReference type="Proteomes" id="UP000076154">
    <property type="component" value="Unassembled WGS sequence"/>
</dbReference>
<dbReference type="InParanoid" id="A0A369JKM9"/>
<dbReference type="EMBL" id="LUEZ02000053">
    <property type="protein sequence ID" value="RDB21770.1"/>
    <property type="molecule type" value="Genomic_DNA"/>
</dbReference>
<organism evidence="2 3">
    <name type="scientific">Hypsizygus marmoreus</name>
    <name type="common">White beech mushroom</name>
    <name type="synonym">Agaricus marmoreus</name>
    <dbReference type="NCBI Taxonomy" id="39966"/>
    <lineage>
        <taxon>Eukaryota</taxon>
        <taxon>Fungi</taxon>
        <taxon>Dikarya</taxon>
        <taxon>Basidiomycota</taxon>
        <taxon>Agaricomycotina</taxon>
        <taxon>Agaricomycetes</taxon>
        <taxon>Agaricomycetidae</taxon>
        <taxon>Agaricales</taxon>
        <taxon>Tricholomatineae</taxon>
        <taxon>Lyophyllaceae</taxon>
        <taxon>Hypsizygus</taxon>
    </lineage>
</organism>
<reference evidence="2" key="1">
    <citation type="submission" date="2018-04" db="EMBL/GenBank/DDBJ databases">
        <title>Whole genome sequencing of Hypsizygus marmoreus.</title>
        <authorList>
            <person name="Choi I.-G."/>
            <person name="Min B."/>
            <person name="Kim J.-G."/>
            <person name="Kim S."/>
            <person name="Oh Y.-L."/>
            <person name="Kong W.-S."/>
            <person name="Park H."/>
            <person name="Jeong J."/>
            <person name="Song E.-S."/>
        </authorList>
    </citation>
    <scope>NUCLEOTIDE SEQUENCE [LARGE SCALE GENOMIC DNA]</scope>
    <source>
        <strain evidence="2">51987-8</strain>
    </source>
</reference>
<evidence type="ECO:0000256" key="1">
    <source>
        <dbReference type="SAM" id="MobiDB-lite"/>
    </source>
</evidence>
<evidence type="ECO:0000313" key="3">
    <source>
        <dbReference type="Proteomes" id="UP000076154"/>
    </source>
</evidence>
<dbReference type="AlphaFoldDB" id="A0A369JKM9"/>
<accession>A0A369JKM9</accession>
<dbReference type="OrthoDB" id="2669263at2759"/>